<dbReference type="EMBL" id="MU254368">
    <property type="protein sequence ID" value="KAG9240692.1"/>
    <property type="molecule type" value="Genomic_DNA"/>
</dbReference>
<proteinExistence type="predicted"/>
<accession>A0A9P7YWI3</accession>
<protein>
    <recommendedName>
        <fullName evidence="2">SEC7 domain-containing protein</fullName>
    </recommendedName>
</protein>
<feature type="region of interest" description="Disordered" evidence="1">
    <location>
        <begin position="157"/>
        <end position="200"/>
    </location>
</feature>
<dbReference type="CDD" id="cd00171">
    <property type="entry name" value="Sec7"/>
    <property type="match status" value="1"/>
</dbReference>
<dbReference type="PANTHER" id="PTHR10663:SF373">
    <property type="entry name" value="PH AND SEC7 DOMAIN-CONTAINING PROTEIN C11E3.11C"/>
    <property type="match status" value="1"/>
</dbReference>
<dbReference type="Gene3D" id="1.10.1000.11">
    <property type="entry name" value="Arf Nucleotide-binding Site Opener,domain 2"/>
    <property type="match status" value="1"/>
</dbReference>
<gene>
    <name evidence="3" type="ORF">BJ878DRAFT_275062</name>
</gene>
<dbReference type="GO" id="GO:0032012">
    <property type="term" value="P:regulation of ARF protein signal transduction"/>
    <property type="evidence" value="ECO:0007669"/>
    <property type="project" value="InterPro"/>
</dbReference>
<feature type="region of interest" description="Disordered" evidence="1">
    <location>
        <begin position="1"/>
        <end position="101"/>
    </location>
</feature>
<feature type="domain" description="SEC7" evidence="2">
    <location>
        <begin position="791"/>
        <end position="947"/>
    </location>
</feature>
<feature type="compositionally biased region" description="Basic and acidic residues" evidence="1">
    <location>
        <begin position="80"/>
        <end position="99"/>
    </location>
</feature>
<feature type="compositionally biased region" description="Basic and acidic residues" evidence="1">
    <location>
        <begin position="351"/>
        <end position="363"/>
    </location>
</feature>
<feature type="compositionally biased region" description="Polar residues" evidence="1">
    <location>
        <begin position="169"/>
        <end position="183"/>
    </location>
</feature>
<feature type="compositionally biased region" description="Polar residues" evidence="1">
    <location>
        <begin position="437"/>
        <end position="447"/>
    </location>
</feature>
<dbReference type="InterPro" id="IPR000904">
    <property type="entry name" value="Sec7_dom"/>
</dbReference>
<dbReference type="InterPro" id="IPR041681">
    <property type="entry name" value="PH_9"/>
</dbReference>
<feature type="compositionally biased region" description="Low complexity" evidence="1">
    <location>
        <begin position="302"/>
        <end position="320"/>
    </location>
</feature>
<feature type="compositionally biased region" description="Low complexity" evidence="1">
    <location>
        <begin position="628"/>
        <end position="639"/>
    </location>
</feature>
<sequence>MQSYENSPLTPTSRHGLSLNVNTTNVNRKGKDASPQTPKGQHCFGKDDNNAGQDQALRELKMQNSPRQTFLDDTTPVDRTINRDIDADRGRQGKRDSHDLQLSPRQITRDSLVDNMLLSLDQFAFESDIERQPTAEEEAMYSNFGEEESYRTAQNFAPRHGRGVPGHNYSYSSDCDNGDNSSRYSEKDSRGRRSNSTSNFQTAVGRLNSLRNEPIISNFAGRGPAGQIPPRGMHSRNGKGSKGSSTTNFDIGYAQVTSNQRWVHGLPGRSSSFDFGEIQSPQSMTRSTTSNGPAFIPYDYDAAPTPTVPGGPRRARPASPIILSQHEPRADPLHKLERKRSTRSSKSAYKSKADYGLHDRSRELPPMPAFLKEQSAPASPVGYEKAKVPPSGTPPTKERPGFFRRVFGSSKSTPIEASNHGPNGSTTSAETPEHTGIRQQHIATQMKPQHAIATTPRVPPPASKETPHVLSKKPSSFFRRRKKSVSEPEPPVALPVVPPIRYQELGLAKANSPVSSLRKVMNPYLRNAPKSPLDPMHNMEKQMSHNSECTEPEPSQRNFSPDYQPSPNATIRTVRQVSKDDSETEDSRPNSKSTQPPSRRHLRHDAQLKVEGGTFLQDSSDNDRDVLSSKPEQPSSKSSTPATVRSATGPSPAIARDMALVAEYERTFSRRSPTATKSGTPKTSSAIESPLGATKSKDSRPKDKVAVDKDDWIVLTPTKLPEETEKEHRVWLEPSSSEEDITVSKLELPIKRQEEVNRQSGSTVTTYQSATSLPKLQIEGEDHDDVSSPIVQSPVEINNPIVETPEDITKPTDSDRGLAQRIYDGNEDFVSKDKAATWLGEGTADRTRTLVAYMELYDFTDRNVLVALRNMCSSLVLKAESQQVDRILVAFANRWCQCNPKHGFKHMDVVHTITYSLLLLNTDLHMADIDQKMTRSQFVKNTMPTIRMSMMDNAPDTFDARPSVLPGKSQTFDVENPKSTDGTLRCERKSIETERPSWRSSFKPPARVNSDGPNGIGPTPLEYDTPNDDCGPLVKAPFIGTARTWEVQVEIVLKDFYNSLRTERLPLFGAPIGTPKLPNTSASTLSVFTNGMLRRSPSVLSKAPSDSQSFARSRTGDGQRAGTTKWTAKGRTRPRLYPNSGLGSSRTSLDDQSSMWSQSLSSSTLTKYSLGKTHTSMSVDSLGSTWGKGEHQRSIGFANAIGQAIIREEAPTGVDDDVEGDDLRVAPLLEDESLELAGAPWAKEGILKHKHHLEALDKKSKDRNWNEVFAVIEKGYMSLFSFSSKSMKKTSRGKATGGVVGGGNWQDNAESLGSFLLRQTIASALPPPGYSKSRPHVWALSLPTGAVHLFQVGTPDIVKEFVSTANYWSARLSTHPLVGGISNIEYGWSESIVNNSLVSAINESTRERRLSATTLSGRPSMQSSLRSSLDQGPGGSISMRARLQGDKVIISDWTPPTQGMRASNLMEPDQLSTLQAYVGGIEEELQKHNQLRSPMLLAFTPRHPNSNKAMANWEKKSSYLLREIVKFTTYIDCLHAAEFSKNCIYEERAEGAPPEGNETTLRPET</sequence>
<dbReference type="PANTHER" id="PTHR10663">
    <property type="entry name" value="GUANYL-NUCLEOTIDE EXCHANGE FACTOR"/>
    <property type="match status" value="1"/>
</dbReference>
<feature type="compositionally biased region" description="Polar residues" evidence="1">
    <location>
        <begin position="544"/>
        <end position="576"/>
    </location>
</feature>
<dbReference type="SMART" id="SM00222">
    <property type="entry name" value="Sec7"/>
    <property type="match status" value="1"/>
</dbReference>
<name>A0A9P7YWI3_9HELO</name>
<feature type="compositionally biased region" description="Basic and acidic residues" evidence="1">
    <location>
        <begin position="577"/>
        <end position="589"/>
    </location>
</feature>
<dbReference type="InterPro" id="IPR011993">
    <property type="entry name" value="PH-like_dom_sf"/>
</dbReference>
<dbReference type="SUPFAM" id="SSF50729">
    <property type="entry name" value="PH domain-like"/>
    <property type="match status" value="1"/>
</dbReference>
<dbReference type="Pfam" id="PF01369">
    <property type="entry name" value="Sec7"/>
    <property type="match status" value="1"/>
</dbReference>
<evidence type="ECO:0000313" key="3">
    <source>
        <dbReference type="EMBL" id="KAG9240692.1"/>
    </source>
</evidence>
<dbReference type="Proteomes" id="UP000887226">
    <property type="component" value="Unassembled WGS sequence"/>
</dbReference>
<feature type="compositionally biased region" description="Polar residues" evidence="1">
    <location>
        <begin position="640"/>
        <end position="649"/>
    </location>
</feature>
<dbReference type="Gene3D" id="2.30.29.30">
    <property type="entry name" value="Pleckstrin-homology domain (PH domain)/Phosphotyrosine-binding domain (PTB)"/>
    <property type="match status" value="1"/>
</dbReference>
<feature type="compositionally biased region" description="Polar residues" evidence="1">
    <location>
        <begin position="670"/>
        <end position="687"/>
    </location>
</feature>
<feature type="compositionally biased region" description="Polar residues" evidence="1">
    <location>
        <begin position="62"/>
        <end position="72"/>
    </location>
</feature>
<evidence type="ECO:0000313" key="4">
    <source>
        <dbReference type="Proteomes" id="UP000887226"/>
    </source>
</evidence>
<keyword evidence="4" id="KW-1185">Reference proteome</keyword>
<feature type="region of interest" description="Disordered" evidence="1">
    <location>
        <begin position="1412"/>
        <end position="1435"/>
    </location>
</feature>
<feature type="region of interest" description="Disordered" evidence="1">
    <location>
        <begin position="994"/>
        <end position="1019"/>
    </location>
</feature>
<feature type="region of interest" description="Disordered" evidence="1">
    <location>
        <begin position="221"/>
        <end position="247"/>
    </location>
</feature>
<feature type="compositionally biased region" description="Basic and acidic residues" evidence="1">
    <location>
        <begin position="695"/>
        <end position="705"/>
    </location>
</feature>
<dbReference type="SUPFAM" id="SSF48425">
    <property type="entry name" value="Sec7 domain"/>
    <property type="match status" value="1"/>
</dbReference>
<dbReference type="Pfam" id="PF15410">
    <property type="entry name" value="PH_9"/>
    <property type="match status" value="1"/>
</dbReference>
<dbReference type="InterPro" id="IPR035999">
    <property type="entry name" value="Sec7_dom_sf"/>
</dbReference>
<feature type="compositionally biased region" description="Polar residues" evidence="1">
    <location>
        <begin position="409"/>
        <end position="430"/>
    </location>
</feature>
<feature type="compositionally biased region" description="Basic and acidic residues" evidence="1">
    <location>
        <begin position="326"/>
        <end position="335"/>
    </location>
</feature>
<dbReference type="GO" id="GO:0005085">
    <property type="term" value="F:guanyl-nucleotide exchange factor activity"/>
    <property type="evidence" value="ECO:0007669"/>
    <property type="project" value="InterPro"/>
</dbReference>
<feature type="region of interest" description="Disordered" evidence="1">
    <location>
        <begin position="523"/>
        <end position="705"/>
    </location>
</feature>
<comment type="caution">
    <text evidence="3">The sequence shown here is derived from an EMBL/GenBank/DDBJ whole genome shotgun (WGS) entry which is preliminary data.</text>
</comment>
<organism evidence="3 4">
    <name type="scientific">Calycina marina</name>
    <dbReference type="NCBI Taxonomy" id="1763456"/>
    <lineage>
        <taxon>Eukaryota</taxon>
        <taxon>Fungi</taxon>
        <taxon>Dikarya</taxon>
        <taxon>Ascomycota</taxon>
        <taxon>Pezizomycotina</taxon>
        <taxon>Leotiomycetes</taxon>
        <taxon>Helotiales</taxon>
        <taxon>Pezizellaceae</taxon>
        <taxon>Calycina</taxon>
    </lineage>
</organism>
<dbReference type="OrthoDB" id="2157641at2759"/>
<feature type="region of interest" description="Disordered" evidence="1">
    <location>
        <begin position="302"/>
        <end position="495"/>
    </location>
</feature>
<reference evidence="3" key="1">
    <citation type="journal article" date="2021" name="IMA Fungus">
        <title>Genomic characterization of three marine fungi, including Emericellopsis atlantica sp. nov. with signatures of a generalist lifestyle and marine biomass degradation.</title>
        <authorList>
            <person name="Hagestad O.C."/>
            <person name="Hou L."/>
            <person name="Andersen J.H."/>
            <person name="Hansen E.H."/>
            <person name="Altermark B."/>
            <person name="Li C."/>
            <person name="Kuhnert E."/>
            <person name="Cox R.J."/>
            <person name="Crous P.W."/>
            <person name="Spatafora J.W."/>
            <person name="Lail K."/>
            <person name="Amirebrahimi M."/>
            <person name="Lipzen A."/>
            <person name="Pangilinan J."/>
            <person name="Andreopoulos W."/>
            <person name="Hayes R.D."/>
            <person name="Ng V."/>
            <person name="Grigoriev I.V."/>
            <person name="Jackson S.A."/>
            <person name="Sutton T.D.S."/>
            <person name="Dobson A.D.W."/>
            <person name="Rama T."/>
        </authorList>
    </citation>
    <scope>NUCLEOTIDE SEQUENCE</scope>
    <source>
        <strain evidence="3">TRa3180A</strain>
    </source>
</reference>
<dbReference type="PROSITE" id="PS50190">
    <property type="entry name" value="SEC7"/>
    <property type="match status" value="1"/>
</dbReference>
<dbReference type="InterPro" id="IPR023394">
    <property type="entry name" value="Sec7_C_sf"/>
</dbReference>
<feature type="region of interest" description="Disordered" evidence="1">
    <location>
        <begin position="1097"/>
        <end position="1154"/>
    </location>
</feature>
<feature type="compositionally biased region" description="Polar residues" evidence="1">
    <location>
        <begin position="1"/>
        <end position="27"/>
    </location>
</feature>
<evidence type="ECO:0000256" key="1">
    <source>
        <dbReference type="SAM" id="MobiDB-lite"/>
    </source>
</evidence>
<evidence type="ECO:0000259" key="2">
    <source>
        <dbReference type="PROSITE" id="PS50190"/>
    </source>
</evidence>
<feature type="compositionally biased region" description="Polar residues" evidence="1">
    <location>
        <begin position="1412"/>
        <end position="1430"/>
    </location>
</feature>